<organism evidence="2 3">
    <name type="scientific">Puccinia striiformis</name>
    <dbReference type="NCBI Taxonomy" id="27350"/>
    <lineage>
        <taxon>Eukaryota</taxon>
        <taxon>Fungi</taxon>
        <taxon>Dikarya</taxon>
        <taxon>Basidiomycota</taxon>
        <taxon>Pucciniomycotina</taxon>
        <taxon>Pucciniomycetes</taxon>
        <taxon>Pucciniales</taxon>
        <taxon>Pucciniaceae</taxon>
        <taxon>Puccinia</taxon>
    </lineage>
</organism>
<proteinExistence type="predicted"/>
<reference evidence="2 3" key="1">
    <citation type="submission" date="2017-12" db="EMBL/GenBank/DDBJ databases">
        <title>Gene loss provides genomic basis for host adaptation in cereal stripe rust fungi.</title>
        <authorList>
            <person name="Xia C."/>
        </authorList>
    </citation>
    <scope>NUCLEOTIDE SEQUENCE [LARGE SCALE GENOMIC DNA]</scope>
    <source>
        <strain evidence="2 3">93TX-2</strain>
    </source>
</reference>
<gene>
    <name evidence="2" type="ORF">PSHT_15492</name>
</gene>
<dbReference type="VEuPathDB" id="FungiDB:PSTT_10796"/>
<dbReference type="VEuPathDB" id="FungiDB:PSTT_17016"/>
<feature type="region of interest" description="Disordered" evidence="1">
    <location>
        <begin position="364"/>
        <end position="388"/>
    </location>
</feature>
<reference evidence="3" key="3">
    <citation type="journal article" date="2018" name="Mol. Plant Microbe Interact.">
        <title>Genome sequence resources for the wheat stripe rust pathogen (Puccinia striiformis f. sp. tritici) and the barley stripe rust pathogen (Puccinia striiformis f. sp. hordei).</title>
        <authorList>
            <person name="Xia C."/>
            <person name="Wang M."/>
            <person name="Yin C."/>
            <person name="Cornejo O.E."/>
            <person name="Hulbert S.H."/>
            <person name="Chen X."/>
        </authorList>
    </citation>
    <scope>NUCLEOTIDE SEQUENCE [LARGE SCALE GENOMIC DNA]</scope>
    <source>
        <strain evidence="3">93TX-2</strain>
    </source>
</reference>
<dbReference type="EMBL" id="PKSM01000401">
    <property type="protein sequence ID" value="POV95752.1"/>
    <property type="molecule type" value="Genomic_DNA"/>
</dbReference>
<evidence type="ECO:0000256" key="1">
    <source>
        <dbReference type="SAM" id="MobiDB-lite"/>
    </source>
</evidence>
<dbReference type="AlphaFoldDB" id="A0A2S4UEN4"/>
<dbReference type="VEuPathDB" id="FungiDB:PSHT_15492"/>
<name>A0A2S4UEN4_9BASI</name>
<protein>
    <submittedName>
        <fullName evidence="2">Uncharacterized protein</fullName>
    </submittedName>
</protein>
<keyword evidence="3" id="KW-1185">Reference proteome</keyword>
<comment type="caution">
    <text evidence="2">The sequence shown here is derived from an EMBL/GenBank/DDBJ whole genome shotgun (WGS) entry which is preliminary data.</text>
</comment>
<evidence type="ECO:0000313" key="2">
    <source>
        <dbReference type="EMBL" id="POV95752.1"/>
    </source>
</evidence>
<dbReference type="Proteomes" id="UP000238274">
    <property type="component" value="Unassembled WGS sequence"/>
</dbReference>
<reference evidence="3" key="2">
    <citation type="journal article" date="2018" name="BMC Genomics">
        <title>Genomic insights into host adaptation between the wheat stripe rust pathogen (Puccinia striiformis f. sp. tritici) and the barley stripe rust pathogen (Puccinia striiformis f. sp. hordei).</title>
        <authorList>
            <person name="Xia C."/>
            <person name="Wang M."/>
            <person name="Yin C."/>
            <person name="Cornejo O.E."/>
            <person name="Hulbert S.H."/>
            <person name="Chen X."/>
        </authorList>
    </citation>
    <scope>NUCLEOTIDE SEQUENCE [LARGE SCALE GENOMIC DNA]</scope>
    <source>
        <strain evidence="3">93TX-2</strain>
    </source>
</reference>
<sequence length="463" mass="50016">MWKKFSIDRPIQTSSDYKHGIGYLEEIVGLLLAKQGYYTVPSISSAPLTGSFRYSTKRGLIPLLSKTTVESLKISAANHKTALARPPTHLNHNSWIDMGNNLKIAIGFGPSPPCQQTFGLNVKPPQHQQSRSLTNSFVNSLAGLTVVRDQQFADFISTIQSNSPNLLPSPPSGSDLDVINKKALTSTTKSSSRVQKGNRPFQLPSTNHLPSSNCLVSPGAKQIPVKLEIKKCCSIITNTKISTGDPPPSCSTATTPHRELECLAFGPEQLSSSRKFINHENPPLAIVSEPDNACAIDPTPHSCSSFCSGPGLEYLASVLTVTVTNDELVFSATDGATLKLCDNIDPATVAAIWDIPEDGLDEGNMPSPSAPHSTAPLLAVSSTSPTNPDPAYFTPSPTLTSSSEKPKIYNLAITGLISVINPTEAATKYERLLYKADLANYLEYLKNYHSLQNHLDQPRQIPR</sequence>
<feature type="region of interest" description="Disordered" evidence="1">
    <location>
        <begin position="185"/>
        <end position="204"/>
    </location>
</feature>
<evidence type="ECO:0000313" key="3">
    <source>
        <dbReference type="Proteomes" id="UP000238274"/>
    </source>
</evidence>
<accession>A0A2S4UEN4</accession>